<evidence type="ECO:0000313" key="2">
    <source>
        <dbReference type="EMBL" id="MFC4910726.1"/>
    </source>
</evidence>
<comment type="caution">
    <text evidence="2">The sequence shown here is derived from an EMBL/GenBank/DDBJ whole genome shotgun (WGS) entry which is preliminary data.</text>
</comment>
<dbReference type="Proteomes" id="UP001595872">
    <property type="component" value="Unassembled WGS sequence"/>
</dbReference>
<dbReference type="Pfam" id="PF13560">
    <property type="entry name" value="HTH_31"/>
    <property type="match status" value="1"/>
</dbReference>
<reference evidence="3" key="1">
    <citation type="journal article" date="2019" name="Int. J. Syst. Evol. Microbiol.">
        <title>The Global Catalogue of Microorganisms (GCM) 10K type strain sequencing project: providing services to taxonomists for standard genome sequencing and annotation.</title>
        <authorList>
            <consortium name="The Broad Institute Genomics Platform"/>
            <consortium name="The Broad Institute Genome Sequencing Center for Infectious Disease"/>
            <person name="Wu L."/>
            <person name="Ma J."/>
        </authorList>
    </citation>
    <scope>NUCLEOTIDE SEQUENCE [LARGE SCALE GENOMIC DNA]</scope>
    <source>
        <strain evidence="3">KLKA75</strain>
    </source>
</reference>
<dbReference type="SMART" id="SM00530">
    <property type="entry name" value="HTH_XRE"/>
    <property type="match status" value="1"/>
</dbReference>
<dbReference type="CDD" id="cd00093">
    <property type="entry name" value="HTH_XRE"/>
    <property type="match status" value="1"/>
</dbReference>
<dbReference type="RefSeq" id="WP_378259290.1">
    <property type="nucleotide sequence ID" value="NZ_JBHSIT010000007.1"/>
</dbReference>
<keyword evidence="3" id="KW-1185">Reference proteome</keyword>
<dbReference type="EMBL" id="JBHSIT010000007">
    <property type="protein sequence ID" value="MFC4910726.1"/>
    <property type="molecule type" value="Genomic_DNA"/>
</dbReference>
<evidence type="ECO:0000313" key="3">
    <source>
        <dbReference type="Proteomes" id="UP001595872"/>
    </source>
</evidence>
<feature type="domain" description="HTH cro/C1-type" evidence="1">
    <location>
        <begin position="23"/>
        <end position="77"/>
    </location>
</feature>
<dbReference type="Pfam" id="PF19054">
    <property type="entry name" value="DUF5753"/>
    <property type="match status" value="1"/>
</dbReference>
<dbReference type="Gene3D" id="1.10.260.40">
    <property type="entry name" value="lambda repressor-like DNA-binding domains"/>
    <property type="match status" value="1"/>
</dbReference>
<accession>A0ABV9U2U6</accession>
<dbReference type="PROSITE" id="PS50943">
    <property type="entry name" value="HTH_CROC1"/>
    <property type="match status" value="1"/>
</dbReference>
<proteinExistence type="predicted"/>
<protein>
    <submittedName>
        <fullName evidence="2">Helix-turn-helix domain-containing protein</fullName>
    </submittedName>
</protein>
<dbReference type="InterPro" id="IPR043917">
    <property type="entry name" value="DUF5753"/>
</dbReference>
<evidence type="ECO:0000259" key="1">
    <source>
        <dbReference type="PROSITE" id="PS50943"/>
    </source>
</evidence>
<dbReference type="SUPFAM" id="SSF47413">
    <property type="entry name" value="lambda repressor-like DNA-binding domains"/>
    <property type="match status" value="1"/>
</dbReference>
<dbReference type="InterPro" id="IPR001387">
    <property type="entry name" value="Cro/C1-type_HTH"/>
</dbReference>
<name>A0ABV9U2U6_9ACTN</name>
<dbReference type="InterPro" id="IPR010982">
    <property type="entry name" value="Lambda_DNA-bd_dom_sf"/>
</dbReference>
<organism evidence="2 3">
    <name type="scientific">Actinomadura gamaensis</name>
    <dbReference type="NCBI Taxonomy" id="1763541"/>
    <lineage>
        <taxon>Bacteria</taxon>
        <taxon>Bacillati</taxon>
        <taxon>Actinomycetota</taxon>
        <taxon>Actinomycetes</taxon>
        <taxon>Streptosporangiales</taxon>
        <taxon>Thermomonosporaceae</taxon>
        <taxon>Actinomadura</taxon>
    </lineage>
</organism>
<sequence>MSTASMNPFRGPTVRQRRLAIELRRLREERGFTGDDVAARLHWSTAKVSRIENARTSTNIGDVELLTKLYRIDPSHRAELLTLAHDAARKGWWEGYRELPGGLRQFIALEDEASRIVQWETYLVPGLLQTEQYARQVMAGLRLYDPVPPTEVDRRVEVRMRRQEVLHRKEPVEYELLLDESVLLRLVGDPTTMRSQLRHLLDVGDLPHVVLRVIRLDRPHPIMEGAFQLMEYDPVGDIVFPDVVYTEALTGSQVTDERLTYMYRLAFEGMERVALDPAASRDLIAEAAAGFTDRP</sequence>
<gene>
    <name evidence="2" type="ORF">ACFPCY_25655</name>
</gene>